<evidence type="ECO:0000313" key="1">
    <source>
        <dbReference type="EMBL" id="PIR26932.1"/>
    </source>
</evidence>
<evidence type="ECO:0000313" key="2">
    <source>
        <dbReference type="Proteomes" id="UP000236846"/>
    </source>
</evidence>
<reference evidence="1 2" key="1">
    <citation type="submission" date="2017-09" db="EMBL/GenBank/DDBJ databases">
        <title>Depth-based differentiation of microbial function through sediment-hosted aquifers and enrichment of novel symbionts in the deep terrestrial subsurface.</title>
        <authorList>
            <person name="Probst A.J."/>
            <person name="Ladd B."/>
            <person name="Jarett J.K."/>
            <person name="Geller-Mcgrath D.E."/>
            <person name="Sieber C.M."/>
            <person name="Emerson J.B."/>
            <person name="Anantharaman K."/>
            <person name="Thomas B.C."/>
            <person name="Malmstrom R."/>
            <person name="Stieglmeier M."/>
            <person name="Klingl A."/>
            <person name="Woyke T."/>
            <person name="Ryan C.M."/>
            <person name="Banfield J.F."/>
        </authorList>
    </citation>
    <scope>NUCLEOTIDE SEQUENCE [LARGE SCALE GENOMIC DNA]</scope>
    <source>
        <strain evidence="1">CG11_big_fil_rev_8_21_14_0_20_43_10</strain>
    </source>
</reference>
<proteinExistence type="predicted"/>
<dbReference type="Proteomes" id="UP000236846">
    <property type="component" value="Unassembled WGS sequence"/>
</dbReference>
<name>A0A2H0PXY4_9BACT</name>
<sequence>MKILEKLSEILNDKDIEIIGDRMRKKRNLDLYEGGIIISQKEVKDYLDFIKQVIKRTEEYLKNQKSLF</sequence>
<accession>A0A2H0PXY4</accession>
<gene>
    <name evidence="1" type="ORF">COV41_00435</name>
</gene>
<organism evidence="1 2">
    <name type="scientific">Candidatus Brennerbacteria bacterium CG11_big_fil_rev_8_21_14_0_20_43_10</name>
    <dbReference type="NCBI Taxonomy" id="1974523"/>
    <lineage>
        <taxon>Bacteria</taxon>
        <taxon>Candidatus Brenneribacteriota</taxon>
    </lineage>
</organism>
<evidence type="ECO:0008006" key="3">
    <source>
        <dbReference type="Google" id="ProtNLM"/>
    </source>
</evidence>
<dbReference type="AlphaFoldDB" id="A0A2H0PXY4"/>
<comment type="caution">
    <text evidence="1">The sequence shown here is derived from an EMBL/GenBank/DDBJ whole genome shotgun (WGS) entry which is preliminary data.</text>
</comment>
<dbReference type="EMBL" id="PCXE01000009">
    <property type="protein sequence ID" value="PIR26932.1"/>
    <property type="molecule type" value="Genomic_DNA"/>
</dbReference>
<protein>
    <recommendedName>
        <fullName evidence="3">HEPN domain-containing protein</fullName>
    </recommendedName>
</protein>